<dbReference type="SUPFAM" id="SSF53474">
    <property type="entry name" value="alpha/beta-Hydrolases"/>
    <property type="match status" value="1"/>
</dbReference>
<reference evidence="3 4" key="1">
    <citation type="submission" date="2016-01" db="EMBL/GenBank/DDBJ databases">
        <title>Annotation of Pseudomonas oryzihabitans USDA-ARS-USMARC-56511.</title>
        <authorList>
            <person name="Harhay G.P."/>
            <person name="Harhay D.M."/>
            <person name="Smith T.P.L."/>
            <person name="Bono J.L."/>
            <person name="Heaton M.P."/>
            <person name="Clawson M.L."/>
            <person name="Chitko-Mckown C.G."/>
            <person name="Capik S.F."/>
            <person name="DeDonder K.D."/>
            <person name="Apley M.D."/>
            <person name="Lubbers B.V."/>
            <person name="White B.J."/>
            <person name="Larson R.L."/>
        </authorList>
    </citation>
    <scope>NUCLEOTIDE SEQUENCE [LARGE SCALE GENOMIC DNA]</scope>
    <source>
        <strain evidence="3 4">USDA-ARS-USMARC-56511</strain>
    </source>
</reference>
<dbReference type="GO" id="GO:0052689">
    <property type="term" value="F:carboxylic ester hydrolase activity"/>
    <property type="evidence" value="ECO:0007669"/>
    <property type="project" value="TreeGrafter"/>
</dbReference>
<dbReference type="AlphaFoldDB" id="A0A0U4W671"/>
<dbReference type="EMBL" id="CP013987">
    <property type="protein sequence ID" value="ALZ85270.1"/>
    <property type="molecule type" value="Genomic_DNA"/>
</dbReference>
<dbReference type="PANTHER" id="PTHR43265">
    <property type="entry name" value="ESTERASE ESTD"/>
    <property type="match status" value="1"/>
</dbReference>
<evidence type="ECO:0000259" key="2">
    <source>
        <dbReference type="Pfam" id="PF12146"/>
    </source>
</evidence>
<dbReference type="InterPro" id="IPR029058">
    <property type="entry name" value="AB_hydrolase_fold"/>
</dbReference>
<gene>
    <name evidence="3" type="ORF">APT59_14100</name>
</gene>
<dbReference type="PANTHER" id="PTHR43265:SF1">
    <property type="entry name" value="ESTERASE ESTD"/>
    <property type="match status" value="1"/>
</dbReference>
<organism evidence="3 4">
    <name type="scientific">Pseudomonas oryzihabitans</name>
    <dbReference type="NCBI Taxonomy" id="47885"/>
    <lineage>
        <taxon>Bacteria</taxon>
        <taxon>Pseudomonadati</taxon>
        <taxon>Pseudomonadota</taxon>
        <taxon>Gammaproteobacteria</taxon>
        <taxon>Pseudomonadales</taxon>
        <taxon>Pseudomonadaceae</taxon>
        <taxon>Pseudomonas</taxon>
    </lineage>
</organism>
<dbReference type="OrthoDB" id="9809549at2"/>
<dbReference type="InterPro" id="IPR053145">
    <property type="entry name" value="AB_hydrolase_Est10"/>
</dbReference>
<dbReference type="Pfam" id="PF12146">
    <property type="entry name" value="Hydrolase_4"/>
    <property type="match status" value="1"/>
</dbReference>
<feature type="signal peptide" evidence="1">
    <location>
        <begin position="1"/>
        <end position="19"/>
    </location>
</feature>
<accession>A0A0U4W671</accession>
<keyword evidence="3" id="KW-0378">Hydrolase</keyword>
<evidence type="ECO:0000256" key="1">
    <source>
        <dbReference type="SAM" id="SignalP"/>
    </source>
</evidence>
<name>A0A0U4W671_9PSED</name>
<evidence type="ECO:0000313" key="4">
    <source>
        <dbReference type="Proteomes" id="UP000064137"/>
    </source>
</evidence>
<proteinExistence type="predicted"/>
<dbReference type="KEGG" id="por:APT59_14100"/>
<feature type="chain" id="PRO_5006853336" evidence="1">
    <location>
        <begin position="20"/>
        <end position="322"/>
    </location>
</feature>
<feature type="domain" description="Serine aminopeptidase S33" evidence="2">
    <location>
        <begin position="76"/>
        <end position="279"/>
    </location>
</feature>
<dbReference type="RefSeq" id="WP_059315436.1">
    <property type="nucleotide sequence ID" value="NZ_CP013987.1"/>
</dbReference>
<keyword evidence="1" id="KW-0732">Signal</keyword>
<protein>
    <submittedName>
        <fullName evidence="3">Alpha/beta hydrolase</fullName>
    </submittedName>
</protein>
<sequence>MRLLFSLLLCLALPALAKAADPVLFRPLQLDTGSGVLKGSLILPRSERPQPVVLFVSGSGPLDRNGNAPGARNAALQRLAEALGKRRIASVRFDKRGVAESRSAEPDESHLSVERYVDDLVGWIRLLRADPRFSEVILLGHSEGALIASLAADRVPVAGVVTLAGSGRPIDVVLREQLAGKLSPAALASAQWIIDQLLRGTPVPEVPKELLVLFRPSVQPYLISLFRQDPAKAFAGIQAPALIIQGTHDVQVEVDDARALHRAKPDAELAIIPGMNHVLRIAPADFQAQLPTYDNPNLPLARELIERVAAFVQRSGSPHTGR</sequence>
<dbReference type="InterPro" id="IPR022742">
    <property type="entry name" value="Hydrolase_4"/>
</dbReference>
<dbReference type="Proteomes" id="UP000064137">
    <property type="component" value="Chromosome"/>
</dbReference>
<dbReference type="Gene3D" id="3.40.50.1820">
    <property type="entry name" value="alpha/beta hydrolase"/>
    <property type="match status" value="1"/>
</dbReference>
<evidence type="ECO:0000313" key="3">
    <source>
        <dbReference type="EMBL" id="ALZ85270.1"/>
    </source>
</evidence>